<evidence type="ECO:0008006" key="4">
    <source>
        <dbReference type="Google" id="ProtNLM"/>
    </source>
</evidence>
<evidence type="ECO:0000256" key="1">
    <source>
        <dbReference type="SAM" id="MobiDB-lite"/>
    </source>
</evidence>
<comment type="caution">
    <text evidence="2">The sequence shown here is derived from an EMBL/GenBank/DDBJ whole genome shotgun (WGS) entry which is preliminary data.</text>
</comment>
<accession>A0ABV5W200</accession>
<evidence type="ECO:0000313" key="2">
    <source>
        <dbReference type="EMBL" id="MFB9754607.1"/>
    </source>
</evidence>
<protein>
    <recommendedName>
        <fullName evidence="4">Multidrug transporter</fullName>
    </recommendedName>
</protein>
<feature type="compositionally biased region" description="Basic and acidic residues" evidence="1">
    <location>
        <begin position="1"/>
        <end position="26"/>
    </location>
</feature>
<reference evidence="2 3" key="1">
    <citation type="submission" date="2024-09" db="EMBL/GenBank/DDBJ databases">
        <authorList>
            <person name="Sun Q."/>
            <person name="Mori K."/>
        </authorList>
    </citation>
    <scope>NUCLEOTIDE SEQUENCE [LARGE SCALE GENOMIC DNA]</scope>
    <source>
        <strain evidence="2 3">JCM 12520</strain>
    </source>
</reference>
<dbReference type="EMBL" id="JBHMAG010000016">
    <property type="protein sequence ID" value="MFB9754607.1"/>
    <property type="molecule type" value="Genomic_DNA"/>
</dbReference>
<feature type="region of interest" description="Disordered" evidence="1">
    <location>
        <begin position="1"/>
        <end position="50"/>
    </location>
</feature>
<proteinExistence type="predicted"/>
<dbReference type="Proteomes" id="UP001589619">
    <property type="component" value="Unassembled WGS sequence"/>
</dbReference>
<sequence length="50" mass="5682">MYYEEDRIPFDEPDHKPTTKETEHDNAAPSTPDSAKLPTSRPSHQATDAR</sequence>
<gene>
    <name evidence="2" type="ORF">ACFFNY_23815</name>
</gene>
<dbReference type="RefSeq" id="WP_344909234.1">
    <property type="nucleotide sequence ID" value="NZ_BAAAYO010000008.1"/>
</dbReference>
<keyword evidence="3" id="KW-1185">Reference proteome</keyword>
<organism evidence="2 3">
    <name type="scientific">Paenibacillus hodogayensis</name>
    <dbReference type="NCBI Taxonomy" id="279208"/>
    <lineage>
        <taxon>Bacteria</taxon>
        <taxon>Bacillati</taxon>
        <taxon>Bacillota</taxon>
        <taxon>Bacilli</taxon>
        <taxon>Bacillales</taxon>
        <taxon>Paenibacillaceae</taxon>
        <taxon>Paenibacillus</taxon>
    </lineage>
</organism>
<name>A0ABV5W200_9BACL</name>
<feature type="compositionally biased region" description="Polar residues" evidence="1">
    <location>
        <begin position="40"/>
        <end position="50"/>
    </location>
</feature>
<evidence type="ECO:0000313" key="3">
    <source>
        <dbReference type="Proteomes" id="UP001589619"/>
    </source>
</evidence>